<accession>A0A2H0XTT6</accession>
<dbReference type="Proteomes" id="UP000231343">
    <property type="component" value="Unassembled WGS sequence"/>
</dbReference>
<dbReference type="EMBL" id="PEYM01000136">
    <property type="protein sequence ID" value="PIS28370.1"/>
    <property type="molecule type" value="Genomic_DNA"/>
</dbReference>
<organism evidence="2 3">
    <name type="scientific">Candidatus Saganbacteria bacterium CG08_land_8_20_14_0_20_45_16</name>
    <dbReference type="NCBI Taxonomy" id="2014293"/>
    <lineage>
        <taxon>Bacteria</taxon>
        <taxon>Bacillati</taxon>
        <taxon>Saganbacteria</taxon>
    </lineage>
</organism>
<sequence length="130" mass="15408">MKRDKCVDEWVEKAEGDFETILDLRSKRRPKQRCIIAFHCQQCVEKYLKALLTFHKIHFSKHHDLEELLVLLLGTDSLLAPMRKQLKELTPYAVEFRYPGDVVISEEVTEAVKYAKHLRLIFRKRLGLRT</sequence>
<dbReference type="GO" id="GO:0003677">
    <property type="term" value="F:DNA binding"/>
    <property type="evidence" value="ECO:0007669"/>
    <property type="project" value="UniProtKB-KW"/>
</dbReference>
<dbReference type="PROSITE" id="PS50910">
    <property type="entry name" value="HEPN"/>
    <property type="match status" value="1"/>
</dbReference>
<evidence type="ECO:0000259" key="1">
    <source>
        <dbReference type="PROSITE" id="PS50910"/>
    </source>
</evidence>
<proteinExistence type="predicted"/>
<comment type="caution">
    <text evidence="2">The sequence shown here is derived from an EMBL/GenBank/DDBJ whole genome shotgun (WGS) entry which is preliminary data.</text>
</comment>
<dbReference type="InterPro" id="IPR007842">
    <property type="entry name" value="HEPN_dom"/>
</dbReference>
<reference evidence="2 3" key="1">
    <citation type="submission" date="2017-09" db="EMBL/GenBank/DDBJ databases">
        <title>Depth-based differentiation of microbial function through sediment-hosted aquifers and enrichment of novel symbionts in the deep terrestrial subsurface.</title>
        <authorList>
            <person name="Probst A.J."/>
            <person name="Ladd B."/>
            <person name="Jarett J.K."/>
            <person name="Geller-Mcgrath D.E."/>
            <person name="Sieber C.M."/>
            <person name="Emerson J.B."/>
            <person name="Anantharaman K."/>
            <person name="Thomas B.C."/>
            <person name="Malmstrom R."/>
            <person name="Stieglmeier M."/>
            <person name="Klingl A."/>
            <person name="Woyke T."/>
            <person name="Ryan C.M."/>
            <person name="Banfield J.F."/>
        </authorList>
    </citation>
    <scope>NUCLEOTIDE SEQUENCE [LARGE SCALE GENOMIC DNA]</scope>
    <source>
        <strain evidence="2">CG08_land_8_20_14_0_20_45_16</strain>
    </source>
</reference>
<evidence type="ECO:0000313" key="3">
    <source>
        <dbReference type="Proteomes" id="UP000231343"/>
    </source>
</evidence>
<name>A0A2H0XTT6_UNCSA</name>
<dbReference type="AlphaFoldDB" id="A0A2H0XTT6"/>
<protein>
    <submittedName>
        <fullName evidence="2">DNA-binding protein</fullName>
    </submittedName>
</protein>
<gene>
    <name evidence="2" type="ORF">COT42_08345</name>
</gene>
<dbReference type="Gene3D" id="1.20.120.330">
    <property type="entry name" value="Nucleotidyltransferases domain 2"/>
    <property type="match status" value="1"/>
</dbReference>
<feature type="domain" description="HEPN" evidence="1">
    <location>
        <begin position="14"/>
        <end position="118"/>
    </location>
</feature>
<dbReference type="SMART" id="SM00748">
    <property type="entry name" value="HEPN"/>
    <property type="match status" value="1"/>
</dbReference>
<dbReference type="SUPFAM" id="SSF81593">
    <property type="entry name" value="Nucleotidyltransferase substrate binding subunit/domain"/>
    <property type="match status" value="1"/>
</dbReference>
<evidence type="ECO:0000313" key="2">
    <source>
        <dbReference type="EMBL" id="PIS28370.1"/>
    </source>
</evidence>
<dbReference type="Pfam" id="PF05168">
    <property type="entry name" value="HEPN"/>
    <property type="match status" value="1"/>
</dbReference>
<keyword evidence="2" id="KW-0238">DNA-binding</keyword>